<accession>A0AAE1GG39</accession>
<evidence type="ECO:0000313" key="1">
    <source>
        <dbReference type="EMBL" id="KAK3892095.1"/>
    </source>
</evidence>
<proteinExistence type="predicted"/>
<reference evidence="1" key="1">
    <citation type="submission" date="2023-10" db="EMBL/GenBank/DDBJ databases">
        <title>Genome assemblies of two species of porcelain crab, Petrolisthes cinctipes and Petrolisthes manimaculis (Anomura: Porcellanidae).</title>
        <authorList>
            <person name="Angst P."/>
        </authorList>
    </citation>
    <scope>NUCLEOTIDE SEQUENCE</scope>
    <source>
        <strain evidence="1">PB745_01</strain>
        <tissue evidence="1">Gill</tissue>
    </source>
</reference>
<dbReference type="PANTHER" id="PTHR33332">
    <property type="entry name" value="REVERSE TRANSCRIPTASE DOMAIN-CONTAINING PROTEIN"/>
    <property type="match status" value="1"/>
</dbReference>
<evidence type="ECO:0008006" key="3">
    <source>
        <dbReference type="Google" id="ProtNLM"/>
    </source>
</evidence>
<comment type="caution">
    <text evidence="1">The sequence shown here is derived from an EMBL/GenBank/DDBJ whole genome shotgun (WGS) entry which is preliminary data.</text>
</comment>
<dbReference type="AlphaFoldDB" id="A0AAE1GG39"/>
<protein>
    <recommendedName>
        <fullName evidence="3">Reverse transcriptase domain-containing protein</fullName>
    </recommendedName>
</protein>
<name>A0AAE1GG39_PETCI</name>
<evidence type="ECO:0000313" key="2">
    <source>
        <dbReference type="Proteomes" id="UP001286313"/>
    </source>
</evidence>
<sequence>MLRLEPLGASDHIGISADFLFTPSSPPMNKTTPNYNRGDYESLRNALDIEWKRELTAQEMTNIIEKKHNRCCEKHIPTRKHQTTSGDYTRKPLWMTRTAYQKTKRKRNLWIRYLNTKDNSDYQQYIKAKNEATHANRRARRDFESKIAQESRHNTKTFWNYVSSRRVVKGSIPDLQDQQDNLHNPTLMYADDTKMFSLKKQRLIMDPPNTTTLQQDLTRFQSWANNMGIKLNPTKCKTMHLGRSNPLQEYTMLLDDNTQHHIMTTTEEKDLGVIVDSGLTFSKHIQTQVNKANSVLGAIKHTFKALDPTAFLSLYKSLVRPNLDYASVIWSPKLKRDKDALEYVQRRATRLVTGLSGKSYEERLLTLELTTLEFRRQRADMIQMFKLVHGLEELNPAPCSECGRMIIQPALNVNNRGHDFKLQIQHEPGPRDNSFTRHATKNWNRLTQDTVSANCVNIFKNRLTKEWKNKPERYHYRFSY</sequence>
<gene>
    <name evidence="1" type="ORF">Pcinc_004062</name>
</gene>
<organism evidence="1 2">
    <name type="scientific">Petrolisthes cinctipes</name>
    <name type="common">Flat porcelain crab</name>
    <dbReference type="NCBI Taxonomy" id="88211"/>
    <lineage>
        <taxon>Eukaryota</taxon>
        <taxon>Metazoa</taxon>
        <taxon>Ecdysozoa</taxon>
        <taxon>Arthropoda</taxon>
        <taxon>Crustacea</taxon>
        <taxon>Multicrustacea</taxon>
        <taxon>Malacostraca</taxon>
        <taxon>Eumalacostraca</taxon>
        <taxon>Eucarida</taxon>
        <taxon>Decapoda</taxon>
        <taxon>Pleocyemata</taxon>
        <taxon>Anomura</taxon>
        <taxon>Galatheoidea</taxon>
        <taxon>Porcellanidae</taxon>
        <taxon>Petrolisthes</taxon>
    </lineage>
</organism>
<dbReference type="Proteomes" id="UP001286313">
    <property type="component" value="Unassembled WGS sequence"/>
</dbReference>
<keyword evidence="2" id="KW-1185">Reference proteome</keyword>
<dbReference type="EMBL" id="JAWQEG010000286">
    <property type="protein sequence ID" value="KAK3892095.1"/>
    <property type="molecule type" value="Genomic_DNA"/>
</dbReference>